<dbReference type="AlphaFoldDB" id="A0A2M7W2A6"/>
<dbReference type="EMBL" id="PFQB01000052">
    <property type="protein sequence ID" value="PJA14419.1"/>
    <property type="molecule type" value="Genomic_DNA"/>
</dbReference>
<feature type="transmembrane region" description="Helical" evidence="1">
    <location>
        <begin position="42"/>
        <end position="62"/>
    </location>
</feature>
<keyword evidence="1" id="KW-0472">Membrane</keyword>
<proteinExistence type="predicted"/>
<dbReference type="InterPro" id="IPR027417">
    <property type="entry name" value="P-loop_NTPase"/>
</dbReference>
<feature type="transmembrane region" description="Helical" evidence="1">
    <location>
        <begin position="137"/>
        <end position="159"/>
    </location>
</feature>
<dbReference type="Gene3D" id="3.40.50.300">
    <property type="entry name" value="P-loop containing nucleotide triphosphate hydrolases"/>
    <property type="match status" value="1"/>
</dbReference>
<evidence type="ECO:0000313" key="4">
    <source>
        <dbReference type="Proteomes" id="UP000228952"/>
    </source>
</evidence>
<feature type="domain" description="ABC transporter" evidence="2">
    <location>
        <begin position="333"/>
        <end position="449"/>
    </location>
</feature>
<reference evidence="4" key="1">
    <citation type="submission" date="2017-09" db="EMBL/GenBank/DDBJ databases">
        <title>Depth-based differentiation of microbial function through sediment-hosted aquifers and enrichment of novel symbionts in the deep terrestrial subsurface.</title>
        <authorList>
            <person name="Probst A.J."/>
            <person name="Ladd B."/>
            <person name="Jarett J.K."/>
            <person name="Geller-Mcgrath D.E."/>
            <person name="Sieber C.M.K."/>
            <person name="Emerson J.B."/>
            <person name="Anantharaman K."/>
            <person name="Thomas B.C."/>
            <person name="Malmstrom R."/>
            <person name="Stieglmeier M."/>
            <person name="Klingl A."/>
            <person name="Woyke T."/>
            <person name="Ryan C.M."/>
            <person name="Banfield J.F."/>
        </authorList>
    </citation>
    <scope>NUCLEOTIDE SEQUENCE [LARGE SCALE GENOMIC DNA]</scope>
</reference>
<organism evidence="3 4">
    <name type="scientific">Candidatus Dojkabacteria bacterium CG_4_10_14_0_2_um_filter_Dojkabacteria_WS6_41_15</name>
    <dbReference type="NCBI Taxonomy" id="2014249"/>
    <lineage>
        <taxon>Bacteria</taxon>
        <taxon>Candidatus Dojkabacteria</taxon>
    </lineage>
</organism>
<gene>
    <name evidence="3" type="ORF">COX64_02060</name>
</gene>
<dbReference type="Proteomes" id="UP000228952">
    <property type="component" value="Unassembled WGS sequence"/>
</dbReference>
<feature type="transmembrane region" description="Helical" evidence="1">
    <location>
        <begin position="165"/>
        <end position="184"/>
    </location>
</feature>
<evidence type="ECO:0000259" key="2">
    <source>
        <dbReference type="Pfam" id="PF00005"/>
    </source>
</evidence>
<sequence length="519" mass="59093">MFNVLFNWTALDRIVEILDEDTISIPYNNYRASTRYYAKVQFVLLFVQFLINIAVYVGVFYGRLTTSTLIQISIFALCFESIMSYVQNKYLFMADDLLAIQVIPQIITTLRSKGFSSEIIQPFTFSTSILAGYYLKLVNIVNSILDIIIVIALMALLAVTGKGAIIVPFFIVYILVMVIAGYFFRINMKSIADAIINKRKVSNSAIAVRIFSPFVSNAGQNVIVRYMVPYAIISQHYEWLLLLFTVFGRASTLWESLYQFERLSEASTEMQRALTMAIEVSDMHIVNNCGYLKQKRKCSSSKKNSFSGIYLDKFAPILHKQKHALQHTYTFNFYPGVYQLMGANGVGKTTLLKALTLPDNYLTSFSSGKVSFDGMPFYTENNLKQHRVRSVYIGHLSLVPAIRLLEAEEARKYPLIAELHEHVRERNPNSPLSEGEQNVILIYHYFSVAAAIGARLVAVDEALSRIYDGKDKPLRTEVMRFICDMTKNNAKLVTIIVDHQTQMKRAIKLLMTRTEINPL</sequence>
<dbReference type="GO" id="GO:0016887">
    <property type="term" value="F:ATP hydrolysis activity"/>
    <property type="evidence" value="ECO:0007669"/>
    <property type="project" value="InterPro"/>
</dbReference>
<keyword evidence="1" id="KW-0812">Transmembrane</keyword>
<dbReference type="GO" id="GO:0005524">
    <property type="term" value="F:ATP binding"/>
    <property type="evidence" value="ECO:0007669"/>
    <property type="project" value="InterPro"/>
</dbReference>
<dbReference type="SUPFAM" id="SSF52540">
    <property type="entry name" value="P-loop containing nucleoside triphosphate hydrolases"/>
    <property type="match status" value="1"/>
</dbReference>
<keyword evidence="1" id="KW-1133">Transmembrane helix</keyword>
<dbReference type="InterPro" id="IPR003439">
    <property type="entry name" value="ABC_transporter-like_ATP-bd"/>
</dbReference>
<feature type="transmembrane region" description="Helical" evidence="1">
    <location>
        <begin position="68"/>
        <end position="86"/>
    </location>
</feature>
<accession>A0A2M7W2A6</accession>
<evidence type="ECO:0000313" key="3">
    <source>
        <dbReference type="EMBL" id="PJA14419.1"/>
    </source>
</evidence>
<comment type="caution">
    <text evidence="3">The sequence shown here is derived from an EMBL/GenBank/DDBJ whole genome shotgun (WGS) entry which is preliminary data.</text>
</comment>
<name>A0A2M7W2A6_9BACT</name>
<evidence type="ECO:0000256" key="1">
    <source>
        <dbReference type="SAM" id="Phobius"/>
    </source>
</evidence>
<dbReference type="Pfam" id="PF00005">
    <property type="entry name" value="ABC_tran"/>
    <property type="match status" value="1"/>
</dbReference>
<dbReference type="CDD" id="cd00267">
    <property type="entry name" value="ABC_ATPase"/>
    <property type="match status" value="1"/>
</dbReference>
<protein>
    <recommendedName>
        <fullName evidence="2">ABC transporter domain-containing protein</fullName>
    </recommendedName>
</protein>